<dbReference type="EMBL" id="DRUC01000035">
    <property type="protein sequence ID" value="HHF47986.1"/>
    <property type="molecule type" value="Genomic_DNA"/>
</dbReference>
<evidence type="ECO:0000313" key="6">
    <source>
        <dbReference type="EMBL" id="HHF47986.1"/>
    </source>
</evidence>
<dbReference type="PANTHER" id="PTHR43693:SF1">
    <property type="entry name" value="PROTEIN PHOSPHATASE CHEZ"/>
    <property type="match status" value="1"/>
</dbReference>
<dbReference type="CDD" id="cd17909">
    <property type="entry name" value="CheC_ClassI"/>
    <property type="match status" value="1"/>
</dbReference>
<dbReference type="GO" id="GO:0006935">
    <property type="term" value="P:chemotaxis"/>
    <property type="evidence" value="ECO:0007669"/>
    <property type="project" value="UniProtKB-KW"/>
</dbReference>
<dbReference type="InterPro" id="IPR050992">
    <property type="entry name" value="CheZ_family_phosphatases"/>
</dbReference>
<dbReference type="EMBL" id="DTAK01000055">
    <property type="protein sequence ID" value="HGU59875.1"/>
    <property type="molecule type" value="Genomic_DNA"/>
</dbReference>
<dbReference type="EMBL" id="DTPI01000007">
    <property type="protein sequence ID" value="HGE65734.1"/>
    <property type="molecule type" value="Genomic_DNA"/>
</dbReference>
<proteinExistence type="predicted"/>
<evidence type="ECO:0000313" key="5">
    <source>
        <dbReference type="EMBL" id="HGU59875.1"/>
    </source>
</evidence>
<dbReference type="PANTHER" id="PTHR43693">
    <property type="entry name" value="PROTEIN PHOSPHATASE CHEZ"/>
    <property type="match status" value="1"/>
</dbReference>
<evidence type="ECO:0000256" key="1">
    <source>
        <dbReference type="ARBA" id="ARBA00022500"/>
    </source>
</evidence>
<gene>
    <name evidence="6" type="ORF">ENL48_01940</name>
    <name evidence="5" type="ORF">ENT89_07045</name>
    <name evidence="4" type="ORF">ENX77_01180</name>
</gene>
<reference evidence="5" key="1">
    <citation type="journal article" date="2020" name="mSystems">
        <title>Genome- and Community-Level Interaction Insights into Carbon Utilization and Element Cycling Functions of Hydrothermarchaeota in Hydrothermal Sediment.</title>
        <authorList>
            <person name="Zhou Z."/>
            <person name="Liu Y."/>
            <person name="Xu W."/>
            <person name="Pan J."/>
            <person name="Luo Z.H."/>
            <person name="Li M."/>
        </authorList>
    </citation>
    <scope>NUCLEOTIDE SEQUENCE [LARGE SCALE GENOMIC DNA]</scope>
    <source>
        <strain evidence="6">SpSt-10</strain>
        <strain evidence="5">SpSt-62</strain>
        <strain evidence="4">SpSt-97</strain>
    </source>
</reference>
<comment type="caution">
    <text evidence="5">The sequence shown here is derived from an EMBL/GenBank/DDBJ whole genome shotgun (WGS) entry which is preliminary data.</text>
</comment>
<keyword evidence="2" id="KW-0378">Hydrolase</keyword>
<dbReference type="InterPro" id="IPR007597">
    <property type="entry name" value="CheC"/>
</dbReference>
<dbReference type="GO" id="GO:0016787">
    <property type="term" value="F:hydrolase activity"/>
    <property type="evidence" value="ECO:0007669"/>
    <property type="project" value="UniProtKB-KW"/>
</dbReference>
<dbReference type="SUPFAM" id="SSF103039">
    <property type="entry name" value="CheC-like"/>
    <property type="match status" value="1"/>
</dbReference>
<dbReference type="AlphaFoldDB" id="A0A7C4W403"/>
<feature type="domain" description="CheC-like protein" evidence="3">
    <location>
        <begin position="14"/>
        <end position="49"/>
    </location>
</feature>
<organism evidence="5">
    <name type="scientific">Geoglobus ahangari</name>
    <dbReference type="NCBI Taxonomy" id="113653"/>
    <lineage>
        <taxon>Archaea</taxon>
        <taxon>Methanobacteriati</taxon>
        <taxon>Methanobacteriota</taxon>
        <taxon>Archaeoglobi</taxon>
        <taxon>Archaeoglobales</taxon>
        <taxon>Archaeoglobaceae</taxon>
        <taxon>Geoglobus</taxon>
    </lineage>
</organism>
<evidence type="ECO:0000313" key="4">
    <source>
        <dbReference type="EMBL" id="HGE65734.1"/>
    </source>
</evidence>
<feature type="domain" description="CheC-like protein" evidence="3">
    <location>
        <begin position="111"/>
        <end position="143"/>
    </location>
</feature>
<evidence type="ECO:0000259" key="3">
    <source>
        <dbReference type="Pfam" id="PF04509"/>
    </source>
</evidence>
<dbReference type="Pfam" id="PF04509">
    <property type="entry name" value="CheC"/>
    <property type="match status" value="2"/>
</dbReference>
<evidence type="ECO:0000256" key="2">
    <source>
        <dbReference type="ARBA" id="ARBA00022801"/>
    </source>
</evidence>
<name>A0A7C4W403_9EURY</name>
<sequence length="205" mass="22921">MINLYRVEDFGELELDTLREVGNIGVGNAATSLSQMLGKVIEISVPEVIVTKINEIHEIVETDEIVTGTVVGLSTLENEQAGFLYVVFTPDSAQKIVEILIEDCSDKELINSAIMEIGNIISSSFCDAIANMLNTILVPTPPNYAKDYFIAVIDVILSQIAEKSDYIIVFEAELKDWEDTIRALIMLFPTEKFFNYIFELLNMVE</sequence>
<accession>A0A7C4W403</accession>
<dbReference type="Gene3D" id="3.40.1550.10">
    <property type="entry name" value="CheC-like"/>
    <property type="match status" value="1"/>
</dbReference>
<dbReference type="InterPro" id="IPR028976">
    <property type="entry name" value="CheC-like_sf"/>
</dbReference>
<protein>
    <submittedName>
        <fullName evidence="5">Chemotaxis protein CheC</fullName>
    </submittedName>
</protein>
<keyword evidence="1" id="KW-0145">Chemotaxis</keyword>